<proteinExistence type="predicted"/>
<gene>
    <name evidence="1" type="ORF">Pyn_10570</name>
</gene>
<dbReference type="AlphaFoldDB" id="A0A314XRT9"/>
<evidence type="ECO:0000313" key="1">
    <source>
        <dbReference type="EMBL" id="PQP95138.1"/>
    </source>
</evidence>
<reference evidence="1 2" key="1">
    <citation type="submission" date="2018-02" db="EMBL/GenBank/DDBJ databases">
        <title>Draft genome of wild Prunus yedoensis var. nudiflora.</title>
        <authorList>
            <person name="Baek S."/>
            <person name="Kim J.-H."/>
            <person name="Choi K."/>
            <person name="Kim G.-B."/>
            <person name="Cho A."/>
            <person name="Jang H."/>
            <person name="Shin C.-H."/>
            <person name="Yu H.-J."/>
            <person name="Mun J.-H."/>
        </authorList>
    </citation>
    <scope>NUCLEOTIDE SEQUENCE [LARGE SCALE GENOMIC DNA]</scope>
    <source>
        <strain evidence="2">cv. Jeju island</strain>
        <tissue evidence="1">Leaf</tissue>
    </source>
</reference>
<protein>
    <submittedName>
        <fullName evidence="1">Uncharacterized protein</fullName>
    </submittedName>
</protein>
<keyword evidence="2" id="KW-1185">Reference proteome</keyword>
<evidence type="ECO:0000313" key="2">
    <source>
        <dbReference type="Proteomes" id="UP000250321"/>
    </source>
</evidence>
<accession>A0A314XRT9</accession>
<comment type="caution">
    <text evidence="1">The sequence shown here is derived from an EMBL/GenBank/DDBJ whole genome shotgun (WGS) entry which is preliminary data.</text>
</comment>
<name>A0A314XRT9_PRUYE</name>
<organism evidence="1 2">
    <name type="scientific">Prunus yedoensis var. nudiflora</name>
    <dbReference type="NCBI Taxonomy" id="2094558"/>
    <lineage>
        <taxon>Eukaryota</taxon>
        <taxon>Viridiplantae</taxon>
        <taxon>Streptophyta</taxon>
        <taxon>Embryophyta</taxon>
        <taxon>Tracheophyta</taxon>
        <taxon>Spermatophyta</taxon>
        <taxon>Magnoliopsida</taxon>
        <taxon>eudicotyledons</taxon>
        <taxon>Gunneridae</taxon>
        <taxon>Pentapetalae</taxon>
        <taxon>rosids</taxon>
        <taxon>fabids</taxon>
        <taxon>Rosales</taxon>
        <taxon>Rosaceae</taxon>
        <taxon>Amygdaloideae</taxon>
        <taxon>Amygdaleae</taxon>
        <taxon>Prunus</taxon>
    </lineage>
</organism>
<dbReference type="Proteomes" id="UP000250321">
    <property type="component" value="Unassembled WGS sequence"/>
</dbReference>
<dbReference type="EMBL" id="PJQY01002271">
    <property type="protein sequence ID" value="PQP95138.1"/>
    <property type="molecule type" value="Genomic_DNA"/>
</dbReference>
<sequence>MDFFIGLVTAGRASISYVLLTWNVSVSNKFHYRLMLNIMIVWVMKDYGVKESWTPELRIIIHGLFWSLSFPQVLNLTEEGEVWEA</sequence>
<dbReference type="OrthoDB" id="1747757at2759"/>